<keyword evidence="3" id="KW-1185">Reference proteome</keyword>
<evidence type="ECO:0000256" key="1">
    <source>
        <dbReference type="SAM" id="MobiDB-lite"/>
    </source>
</evidence>
<dbReference type="GO" id="GO:0004386">
    <property type="term" value="F:helicase activity"/>
    <property type="evidence" value="ECO:0007669"/>
    <property type="project" value="UniProtKB-KW"/>
</dbReference>
<comment type="caution">
    <text evidence="2">The sequence shown here is derived from an EMBL/GenBank/DDBJ whole genome shotgun (WGS) entry which is preliminary data.</text>
</comment>
<feature type="region of interest" description="Disordered" evidence="1">
    <location>
        <begin position="62"/>
        <end position="106"/>
    </location>
</feature>
<gene>
    <name evidence="2" type="primary">pif1_45</name>
    <name evidence="2" type="ORF">TNCT_423481</name>
</gene>
<accession>A0A8X6JN04</accession>
<evidence type="ECO:0000313" key="2">
    <source>
        <dbReference type="EMBL" id="GFR32093.1"/>
    </source>
</evidence>
<feature type="compositionally biased region" description="Basic residues" evidence="1">
    <location>
        <begin position="69"/>
        <end position="91"/>
    </location>
</feature>
<reference evidence="2" key="1">
    <citation type="submission" date="2020-07" db="EMBL/GenBank/DDBJ databases">
        <title>Multicomponent nature underlies the extraordinary mechanical properties of spider dragline silk.</title>
        <authorList>
            <person name="Kono N."/>
            <person name="Nakamura H."/>
            <person name="Mori M."/>
            <person name="Yoshida Y."/>
            <person name="Ohtoshi R."/>
            <person name="Malay A.D."/>
            <person name="Moran D.A.P."/>
            <person name="Tomita M."/>
            <person name="Numata K."/>
            <person name="Arakawa K."/>
        </authorList>
    </citation>
    <scope>NUCLEOTIDE SEQUENCE</scope>
</reference>
<sequence>MRRKRENETPQEKELRRESNRLRMVHLRASKTLQVHETSYVFASSNEECNIFESNIIVTGKHKEINPKKPPKKKRSVQFHQNKVKTNMRRKRENETPEEQESRRESNRLRMVHLRTSKAVMEQETRRKSNRIGMARLRASETLQDQETRRKSNRIGMARLRASETLQDQETRRKSNSLQMMQTRISETAQNREMRLECQRNITSSSRMAIWKDKENAAYSYNPSINYKSDASCILGSMSITCQFCSAMKFKGEAPGLCCSGGKVHLPVLRDPPEPLHTLLSSDSVCAKLFRKNIRRYNSCFQMTSFGSSKQIIESGFMPTFKVQGQVYHKIGSLFPCPAEEPKFLQIYFIDSNMEQAEQRCKIVQQVKQDLVLKLQDMLHHNNSYIKSFKSAIEKLGPDFRIIIHVDRVPTGEHSRRFNEPTTSEVAVIMAGDQHGKRDIILETRNNSIQKIADTHRSYDALHKCKLLKWKISMQRIGISGYTPVFSAETSTTFL</sequence>
<name>A0A8X6JN04_TRICU</name>
<keyword evidence="2" id="KW-0067">ATP-binding</keyword>
<dbReference type="EMBL" id="BMAO01019677">
    <property type="protein sequence ID" value="GFR32093.1"/>
    <property type="molecule type" value="Genomic_DNA"/>
</dbReference>
<dbReference type="AlphaFoldDB" id="A0A8X6JN04"/>
<dbReference type="OrthoDB" id="6437323at2759"/>
<organism evidence="2 3">
    <name type="scientific">Trichonephila clavata</name>
    <name type="common">Joro spider</name>
    <name type="synonym">Nephila clavata</name>
    <dbReference type="NCBI Taxonomy" id="2740835"/>
    <lineage>
        <taxon>Eukaryota</taxon>
        <taxon>Metazoa</taxon>
        <taxon>Ecdysozoa</taxon>
        <taxon>Arthropoda</taxon>
        <taxon>Chelicerata</taxon>
        <taxon>Arachnida</taxon>
        <taxon>Araneae</taxon>
        <taxon>Araneomorphae</taxon>
        <taxon>Entelegynae</taxon>
        <taxon>Araneoidea</taxon>
        <taxon>Nephilidae</taxon>
        <taxon>Trichonephila</taxon>
    </lineage>
</organism>
<dbReference type="PANTHER" id="PTHR45786:SF74">
    <property type="entry name" value="ATP-DEPENDENT DNA HELICASE"/>
    <property type="match status" value="1"/>
</dbReference>
<protein>
    <submittedName>
        <fullName evidence="2">ATP-dependent DNA helicase PIF1</fullName>
    </submittedName>
</protein>
<dbReference type="Proteomes" id="UP000887116">
    <property type="component" value="Unassembled WGS sequence"/>
</dbReference>
<keyword evidence="2" id="KW-0378">Hydrolase</keyword>
<proteinExistence type="predicted"/>
<feature type="compositionally biased region" description="Basic and acidic residues" evidence="1">
    <location>
        <begin position="92"/>
        <end position="106"/>
    </location>
</feature>
<evidence type="ECO:0000313" key="3">
    <source>
        <dbReference type="Proteomes" id="UP000887116"/>
    </source>
</evidence>
<keyword evidence="2" id="KW-0347">Helicase</keyword>
<dbReference type="PANTHER" id="PTHR45786">
    <property type="entry name" value="DNA BINDING PROTEIN-LIKE"/>
    <property type="match status" value="1"/>
</dbReference>
<keyword evidence="2" id="KW-0547">Nucleotide-binding</keyword>